<dbReference type="InterPro" id="IPR037121">
    <property type="entry name" value="Ribosomal_bL25_C"/>
</dbReference>
<dbReference type="SMR" id="A0A133N090"/>
<accession>A0A133N090</accession>
<dbReference type="GO" id="GO:0008097">
    <property type="term" value="F:5S rRNA binding"/>
    <property type="evidence" value="ECO:0007669"/>
    <property type="project" value="InterPro"/>
</dbReference>
<name>A0A133N090_FINMA</name>
<dbReference type="GO" id="GO:0022625">
    <property type="term" value="C:cytosolic large ribosomal subunit"/>
    <property type="evidence" value="ECO:0007669"/>
    <property type="project" value="TreeGrafter"/>
</dbReference>
<evidence type="ECO:0000313" key="10">
    <source>
        <dbReference type="EMBL" id="QKH80355.1"/>
    </source>
</evidence>
<evidence type="ECO:0000256" key="1">
    <source>
        <dbReference type="ARBA" id="ARBA00022730"/>
    </source>
</evidence>
<dbReference type="GO" id="GO:0006412">
    <property type="term" value="P:translation"/>
    <property type="evidence" value="ECO:0007669"/>
    <property type="project" value="UniProtKB-UniRule"/>
</dbReference>
<keyword evidence="1 5" id="KW-0699">rRNA-binding</keyword>
<comment type="subunit">
    <text evidence="5">Part of the 50S ribosomal subunit; part of the 5S rRNA/L5/L18/L25 subcomplex. Contacts the 5S rRNA. Binds to the 5S rRNA independently of L5 and L18.</text>
</comment>
<organism evidence="9 11">
    <name type="scientific">Finegoldia magna</name>
    <name type="common">Peptostreptococcus magnus</name>
    <dbReference type="NCBI Taxonomy" id="1260"/>
    <lineage>
        <taxon>Bacteria</taxon>
        <taxon>Bacillati</taxon>
        <taxon>Bacillota</taxon>
        <taxon>Tissierellia</taxon>
        <taxon>Tissierellales</taxon>
        <taxon>Peptoniphilaceae</taxon>
        <taxon>Finegoldia</taxon>
    </lineage>
</organism>
<sequence>MTNYKLDMQKRDKVGSNAVRKLRVKELIPGVIYGKDFEPINVTVDEKELRKVHLMAGTSSLIDVKVDGEEHTVIIKDVQKHPFKNHYVHVDFKEIKMGEVANFTIPVVLEGRDEIRLQPSVLMQLLDEVEIECLPKNLPNEAAVSVIDMQYGDTFEVKDLDVFKNPDIKVLNDETEAVCSLSEPKEEVIEEDVEEVSADVPTVSETEEEDAE</sequence>
<dbReference type="AlphaFoldDB" id="A0A133N090"/>
<dbReference type="Proteomes" id="UP000502899">
    <property type="component" value="Chromosome"/>
</dbReference>
<comment type="similarity">
    <text evidence="5">Belongs to the bacterial ribosomal protein bL25 family. CTC subfamily.</text>
</comment>
<dbReference type="NCBIfam" id="NF004612">
    <property type="entry name" value="PRK05943.1"/>
    <property type="match status" value="1"/>
</dbReference>
<evidence type="ECO:0000256" key="3">
    <source>
        <dbReference type="ARBA" id="ARBA00022980"/>
    </source>
</evidence>
<dbReference type="HAMAP" id="MF_01334">
    <property type="entry name" value="Ribosomal_bL25_CTC"/>
    <property type="match status" value="1"/>
</dbReference>
<proteinExistence type="inferred from homology"/>
<comment type="function">
    <text evidence="5">This is one of the proteins that binds to the 5S RNA in the ribosome where it forms part of the central protuberance.</text>
</comment>
<keyword evidence="2 5" id="KW-0694">RNA-binding</keyword>
<dbReference type="InterPro" id="IPR011035">
    <property type="entry name" value="Ribosomal_bL25/Gln-tRNA_synth"/>
</dbReference>
<dbReference type="EMBL" id="CP054000">
    <property type="protein sequence ID" value="QKH80355.1"/>
    <property type="molecule type" value="Genomic_DNA"/>
</dbReference>
<dbReference type="SUPFAM" id="SSF50715">
    <property type="entry name" value="Ribosomal protein L25-like"/>
    <property type="match status" value="1"/>
</dbReference>
<feature type="domain" description="Large ribosomal subunit protein bL25 beta" evidence="8">
    <location>
        <begin position="103"/>
        <end position="185"/>
    </location>
</feature>
<dbReference type="EMBL" id="NDYI01000017">
    <property type="protein sequence ID" value="OXZ37193.1"/>
    <property type="molecule type" value="Genomic_DNA"/>
</dbReference>
<dbReference type="PANTHER" id="PTHR33284">
    <property type="entry name" value="RIBOSOMAL PROTEIN L25/GLN-TRNA SYNTHETASE, ANTI-CODON-BINDING DOMAIN-CONTAINING PROTEIN"/>
    <property type="match status" value="1"/>
</dbReference>
<evidence type="ECO:0000256" key="6">
    <source>
        <dbReference type="SAM" id="MobiDB-lite"/>
    </source>
</evidence>
<dbReference type="InterPro" id="IPR029751">
    <property type="entry name" value="Ribosomal_L25_dom"/>
</dbReference>
<evidence type="ECO:0000313" key="9">
    <source>
        <dbReference type="EMBL" id="OXZ37193.1"/>
    </source>
</evidence>
<dbReference type="PANTHER" id="PTHR33284:SF1">
    <property type="entry name" value="RIBOSOMAL PROTEIN L25_GLN-TRNA SYNTHETASE, ANTI-CODON-BINDING DOMAIN-CONTAINING PROTEIN"/>
    <property type="match status" value="1"/>
</dbReference>
<dbReference type="Proteomes" id="UP000215361">
    <property type="component" value="Unassembled WGS sequence"/>
</dbReference>
<dbReference type="Pfam" id="PF01386">
    <property type="entry name" value="Ribosomal_L25p"/>
    <property type="match status" value="1"/>
</dbReference>
<dbReference type="Gene3D" id="2.170.120.20">
    <property type="entry name" value="Ribosomal protein L25, beta domain"/>
    <property type="match status" value="1"/>
</dbReference>
<protein>
    <recommendedName>
        <fullName evidence="5">Large ribosomal subunit protein bL25</fullName>
    </recommendedName>
    <alternativeName>
        <fullName evidence="5">General stress protein CTC</fullName>
    </alternativeName>
</protein>
<reference evidence="10 12" key="3">
    <citation type="submission" date="2020-05" db="EMBL/GenBank/DDBJ databases">
        <title>FDA dAtabase for Regulatory Grade micrObial Sequences (FDA-ARGOS): Supporting development and validation of Infectious Disease Dx tests.</title>
        <authorList>
            <person name="Pederson C."/>
            <person name="Tallon L."/>
            <person name="Sadzewicz L."/>
            <person name="Zhao X."/>
            <person name="Vavikolanu K."/>
            <person name="Mehta A."/>
            <person name="Aluvathingal J."/>
            <person name="Nadendla S."/>
            <person name="Myers T."/>
            <person name="Yan Y."/>
            <person name="Sichtig H."/>
        </authorList>
    </citation>
    <scope>NUCLEOTIDE SEQUENCE [LARGE SCALE GENOMIC DNA]</scope>
    <source>
        <strain evidence="10 12">FDAARGOS_764</strain>
    </source>
</reference>
<dbReference type="GO" id="GO:0003735">
    <property type="term" value="F:structural constituent of ribosome"/>
    <property type="evidence" value="ECO:0007669"/>
    <property type="project" value="InterPro"/>
</dbReference>
<reference evidence="11" key="2">
    <citation type="submission" date="2017-04" db="EMBL/GenBank/DDBJ databases">
        <title>Finegoldia magna isolated from orthopedic joint implant-associated infections.</title>
        <authorList>
            <person name="Bjorklund S."/>
            <person name="Bruggemann H."/>
            <person name="Jensen A."/>
            <person name="Hellmark B."/>
            <person name="Soderquist B."/>
        </authorList>
    </citation>
    <scope>NUCLEOTIDE SEQUENCE [LARGE SCALE GENOMIC DNA]</scope>
    <source>
        <strain evidence="11">08T492</strain>
    </source>
</reference>
<dbReference type="RefSeq" id="WP_002837265.1">
    <property type="nucleotide sequence ID" value="NZ_CABKMR010000001.1"/>
</dbReference>
<dbReference type="CDD" id="cd00495">
    <property type="entry name" value="Ribosomal_L25_TL5_CTC"/>
    <property type="match status" value="1"/>
</dbReference>
<keyword evidence="3 5" id="KW-0689">Ribosomal protein</keyword>
<dbReference type="InterPro" id="IPR001021">
    <property type="entry name" value="Ribosomal_bL25_long"/>
</dbReference>
<keyword evidence="4 5" id="KW-0687">Ribonucleoprotein</keyword>
<evidence type="ECO:0000256" key="2">
    <source>
        <dbReference type="ARBA" id="ARBA00022884"/>
    </source>
</evidence>
<dbReference type="NCBIfam" id="TIGR00731">
    <property type="entry name" value="bL25_bact_ctc"/>
    <property type="match status" value="1"/>
</dbReference>
<reference evidence="9" key="1">
    <citation type="journal article" date="2017" name="J. Clin. Microbiol.">
        <title>Finegoldia magna Isolated from Orthopedic Joint Implant-Associated Infections.</title>
        <authorList>
            <person name="Soderquist B."/>
            <person name="Bjorklund S."/>
            <person name="Hellmark B."/>
            <person name="Jensen A."/>
            <person name="Bruggemann H."/>
        </authorList>
    </citation>
    <scope>NUCLEOTIDE SEQUENCE</scope>
    <source>
        <strain evidence="9">08T492</strain>
    </source>
</reference>
<evidence type="ECO:0000259" key="8">
    <source>
        <dbReference type="Pfam" id="PF14693"/>
    </source>
</evidence>
<dbReference type="OMA" id="CLPADIP"/>
<evidence type="ECO:0000256" key="5">
    <source>
        <dbReference type="HAMAP-Rule" id="MF_01334"/>
    </source>
</evidence>
<evidence type="ECO:0000313" key="11">
    <source>
        <dbReference type="Proteomes" id="UP000215361"/>
    </source>
</evidence>
<feature type="domain" description="Large ribosomal subunit protein bL25 L25" evidence="7">
    <location>
        <begin position="6"/>
        <end position="92"/>
    </location>
</feature>
<dbReference type="InterPro" id="IPR020057">
    <property type="entry name" value="Ribosomal_bL25_b-dom"/>
</dbReference>
<feature type="compositionally biased region" description="Acidic residues" evidence="6">
    <location>
        <begin position="188"/>
        <end position="197"/>
    </location>
</feature>
<dbReference type="Gene3D" id="2.40.240.10">
    <property type="entry name" value="Ribosomal Protein L25, Chain P"/>
    <property type="match status" value="1"/>
</dbReference>
<evidence type="ECO:0000313" key="12">
    <source>
        <dbReference type="Proteomes" id="UP000502899"/>
    </source>
</evidence>
<dbReference type="InterPro" id="IPR020930">
    <property type="entry name" value="Ribosomal_uL5_bac-type"/>
</dbReference>
<dbReference type="InterPro" id="IPR020056">
    <property type="entry name" value="Rbsml_bL25/Gln-tRNA_synth_N"/>
</dbReference>
<evidence type="ECO:0000256" key="4">
    <source>
        <dbReference type="ARBA" id="ARBA00023274"/>
    </source>
</evidence>
<dbReference type="Pfam" id="PF14693">
    <property type="entry name" value="Ribosomal_TL5_C"/>
    <property type="match status" value="1"/>
</dbReference>
<feature type="region of interest" description="Disordered" evidence="6">
    <location>
        <begin position="181"/>
        <end position="212"/>
    </location>
</feature>
<evidence type="ECO:0000259" key="7">
    <source>
        <dbReference type="Pfam" id="PF01386"/>
    </source>
</evidence>
<gene>
    <name evidence="5" type="primary">rplY</name>
    <name evidence="5" type="synonym">ctc</name>
    <name evidence="9" type="ORF">B9N56_05710</name>
    <name evidence="10" type="ORF">FOC70_08335</name>
</gene>